<name>A0A811P644_9POAL</name>
<evidence type="ECO:0000256" key="3">
    <source>
        <dbReference type="ARBA" id="ARBA00022729"/>
    </source>
</evidence>
<feature type="compositionally biased region" description="Low complexity" evidence="5">
    <location>
        <begin position="34"/>
        <end position="53"/>
    </location>
</feature>
<dbReference type="GO" id="GO:0005179">
    <property type="term" value="F:hormone activity"/>
    <property type="evidence" value="ECO:0007669"/>
    <property type="project" value="UniProtKB-KW"/>
</dbReference>
<feature type="chain" id="PRO_5032470138" evidence="6">
    <location>
        <begin position="26"/>
        <end position="108"/>
    </location>
</feature>
<sequence>MEKKVMMNTRLAVAAVVLLFGLLLAGQEAAAAGYAPATEATPATDAAEATPATPSEGKARASYGKASKAECEVPGTCDVKLAAADSTRPGAEANPYTRGCSKITGCRG</sequence>
<evidence type="ECO:0000313" key="7">
    <source>
        <dbReference type="EMBL" id="CAD6232797.1"/>
    </source>
</evidence>
<feature type="signal peptide" evidence="6">
    <location>
        <begin position="1"/>
        <end position="25"/>
    </location>
</feature>
<evidence type="ECO:0000256" key="5">
    <source>
        <dbReference type="SAM" id="MobiDB-lite"/>
    </source>
</evidence>
<dbReference type="EMBL" id="CAJGYO010000005">
    <property type="protein sequence ID" value="CAD6232797.1"/>
    <property type="molecule type" value="Genomic_DNA"/>
</dbReference>
<gene>
    <name evidence="7" type="ORF">NCGR_LOCUS22390</name>
</gene>
<protein>
    <submittedName>
        <fullName evidence="7">Uncharacterized protein</fullName>
    </submittedName>
</protein>
<evidence type="ECO:0000313" key="8">
    <source>
        <dbReference type="Proteomes" id="UP000604825"/>
    </source>
</evidence>
<dbReference type="Proteomes" id="UP000604825">
    <property type="component" value="Unassembled WGS sequence"/>
</dbReference>
<evidence type="ECO:0000256" key="2">
    <source>
        <dbReference type="ARBA" id="ARBA00022702"/>
    </source>
</evidence>
<proteinExistence type="inferred from homology"/>
<keyword evidence="2" id="KW-0372">Hormone</keyword>
<dbReference type="Pfam" id="PF05498">
    <property type="entry name" value="RALF"/>
    <property type="match status" value="1"/>
</dbReference>
<keyword evidence="3 6" id="KW-0732">Signal</keyword>
<organism evidence="7 8">
    <name type="scientific">Miscanthus lutarioriparius</name>
    <dbReference type="NCBI Taxonomy" id="422564"/>
    <lineage>
        <taxon>Eukaryota</taxon>
        <taxon>Viridiplantae</taxon>
        <taxon>Streptophyta</taxon>
        <taxon>Embryophyta</taxon>
        <taxon>Tracheophyta</taxon>
        <taxon>Spermatophyta</taxon>
        <taxon>Magnoliopsida</taxon>
        <taxon>Liliopsida</taxon>
        <taxon>Poales</taxon>
        <taxon>Poaceae</taxon>
        <taxon>PACMAD clade</taxon>
        <taxon>Panicoideae</taxon>
        <taxon>Andropogonodae</taxon>
        <taxon>Andropogoneae</taxon>
        <taxon>Saccharinae</taxon>
        <taxon>Miscanthus</taxon>
    </lineage>
</organism>
<comment type="caution">
    <text evidence="7">The sequence shown here is derived from an EMBL/GenBank/DDBJ whole genome shotgun (WGS) entry which is preliminary data.</text>
</comment>
<reference evidence="7" key="1">
    <citation type="submission" date="2020-10" db="EMBL/GenBank/DDBJ databases">
        <authorList>
            <person name="Han B."/>
            <person name="Lu T."/>
            <person name="Zhao Q."/>
            <person name="Huang X."/>
            <person name="Zhao Y."/>
        </authorList>
    </citation>
    <scope>NUCLEOTIDE SEQUENCE</scope>
</reference>
<comment type="similarity">
    <text evidence="1">Belongs to the plant rapid alkalinization factor (RALF) family.</text>
</comment>
<evidence type="ECO:0000256" key="6">
    <source>
        <dbReference type="SAM" id="SignalP"/>
    </source>
</evidence>
<feature type="region of interest" description="Disordered" evidence="5">
    <location>
        <begin position="34"/>
        <end position="69"/>
    </location>
</feature>
<dbReference type="AlphaFoldDB" id="A0A811P644"/>
<accession>A0A811P644</accession>
<keyword evidence="4" id="KW-1015">Disulfide bond</keyword>
<dbReference type="InterPro" id="IPR008801">
    <property type="entry name" value="RALF"/>
</dbReference>
<evidence type="ECO:0000256" key="1">
    <source>
        <dbReference type="ARBA" id="ARBA00009178"/>
    </source>
</evidence>
<evidence type="ECO:0000256" key="4">
    <source>
        <dbReference type="ARBA" id="ARBA00023157"/>
    </source>
</evidence>
<keyword evidence="8" id="KW-1185">Reference proteome</keyword>
<dbReference type="OrthoDB" id="691747at2759"/>